<sequence length="106" mass="11352">MINTLKKLFGFGPKMDFTALVKQGAIILDVRSKGEYAGGHISNSINIPVDTLSNNLPKLKDKNQTIITCCASGMRSASAKNILKSNGYSQVYNGGGWSSLRTKIGS</sequence>
<dbReference type="SUPFAM" id="SSF52821">
    <property type="entry name" value="Rhodanese/Cell cycle control phosphatase"/>
    <property type="match status" value="1"/>
</dbReference>
<dbReference type="Gene3D" id="3.40.250.10">
    <property type="entry name" value="Rhodanese-like domain"/>
    <property type="match status" value="1"/>
</dbReference>
<proteinExistence type="predicted"/>
<dbReference type="InterPro" id="IPR050229">
    <property type="entry name" value="GlpE_sulfurtransferase"/>
</dbReference>
<dbReference type="PANTHER" id="PTHR43031:SF18">
    <property type="entry name" value="RHODANESE-RELATED SULFURTRANSFERASES"/>
    <property type="match status" value="1"/>
</dbReference>
<dbReference type="EMBL" id="JBHZQA010000014">
    <property type="protein sequence ID" value="MFE3849323.1"/>
    <property type="molecule type" value="Genomic_DNA"/>
</dbReference>
<dbReference type="InterPro" id="IPR036873">
    <property type="entry name" value="Rhodanese-like_dom_sf"/>
</dbReference>
<evidence type="ECO:0000259" key="1">
    <source>
        <dbReference type="PROSITE" id="PS50206"/>
    </source>
</evidence>
<organism evidence="2 3">
    <name type="scientific">Flavobacterium fructosi</name>
    <dbReference type="NCBI Taxonomy" id="3230416"/>
    <lineage>
        <taxon>Bacteria</taxon>
        <taxon>Pseudomonadati</taxon>
        <taxon>Bacteroidota</taxon>
        <taxon>Flavobacteriia</taxon>
        <taxon>Flavobacteriales</taxon>
        <taxon>Flavobacteriaceae</taxon>
        <taxon>Flavobacterium</taxon>
    </lineage>
</organism>
<dbReference type="SMART" id="SM00450">
    <property type="entry name" value="RHOD"/>
    <property type="match status" value="1"/>
</dbReference>
<protein>
    <submittedName>
        <fullName evidence="2">Rhodanese-like domain-containing protein</fullName>
    </submittedName>
</protein>
<evidence type="ECO:0000313" key="3">
    <source>
        <dbReference type="Proteomes" id="UP001600039"/>
    </source>
</evidence>
<name>A0ABW6HRS1_9FLAO</name>
<dbReference type="RefSeq" id="WP_379859070.1">
    <property type="nucleotide sequence ID" value="NZ_JBHZQA010000014.1"/>
</dbReference>
<accession>A0ABW6HRS1</accession>
<dbReference type="Proteomes" id="UP001600039">
    <property type="component" value="Unassembled WGS sequence"/>
</dbReference>
<reference evidence="2 3" key="1">
    <citation type="submission" date="2024-06" db="EMBL/GenBank/DDBJ databases">
        <title>Flavobacterium spp. isolated from glacier.</title>
        <authorList>
            <person name="Han D."/>
        </authorList>
    </citation>
    <scope>NUCLEOTIDE SEQUENCE [LARGE SCALE GENOMIC DNA]</scope>
    <source>
        <strain evidence="2 3">LB3P45</strain>
    </source>
</reference>
<evidence type="ECO:0000313" key="2">
    <source>
        <dbReference type="EMBL" id="MFE3849323.1"/>
    </source>
</evidence>
<gene>
    <name evidence="2" type="ORF">ACFX5D_15265</name>
</gene>
<dbReference type="InterPro" id="IPR001763">
    <property type="entry name" value="Rhodanese-like_dom"/>
</dbReference>
<dbReference type="PANTHER" id="PTHR43031">
    <property type="entry name" value="FAD-DEPENDENT OXIDOREDUCTASE"/>
    <property type="match status" value="1"/>
</dbReference>
<dbReference type="PROSITE" id="PS50206">
    <property type="entry name" value="RHODANESE_3"/>
    <property type="match status" value="1"/>
</dbReference>
<keyword evidence="3" id="KW-1185">Reference proteome</keyword>
<comment type="caution">
    <text evidence="2">The sequence shown here is derived from an EMBL/GenBank/DDBJ whole genome shotgun (WGS) entry which is preliminary data.</text>
</comment>
<dbReference type="Pfam" id="PF00581">
    <property type="entry name" value="Rhodanese"/>
    <property type="match status" value="1"/>
</dbReference>
<dbReference type="CDD" id="cd00158">
    <property type="entry name" value="RHOD"/>
    <property type="match status" value="1"/>
</dbReference>
<feature type="domain" description="Rhodanese" evidence="1">
    <location>
        <begin position="21"/>
        <end position="105"/>
    </location>
</feature>